<keyword evidence="1" id="KW-0805">Transcription regulation</keyword>
<keyword evidence="3" id="KW-0804">Transcription</keyword>
<evidence type="ECO:0000256" key="2">
    <source>
        <dbReference type="ARBA" id="ARBA00023125"/>
    </source>
</evidence>
<organism evidence="5 6">
    <name type="scientific">Truepera radiovictrix (strain DSM 17093 / CIP 108686 / LMG 22925 / RQ-24)</name>
    <dbReference type="NCBI Taxonomy" id="649638"/>
    <lineage>
        <taxon>Bacteria</taxon>
        <taxon>Thermotogati</taxon>
        <taxon>Deinococcota</taxon>
        <taxon>Deinococci</taxon>
        <taxon>Trueperales</taxon>
        <taxon>Trueperaceae</taxon>
        <taxon>Truepera</taxon>
    </lineage>
</organism>
<dbReference type="Gene3D" id="1.10.10.10">
    <property type="entry name" value="Winged helix-like DNA-binding domain superfamily/Winged helix DNA-binding domain"/>
    <property type="match status" value="1"/>
</dbReference>
<evidence type="ECO:0000313" key="5">
    <source>
        <dbReference type="EMBL" id="ADI15270.1"/>
    </source>
</evidence>
<dbReference type="InterPro" id="IPR018334">
    <property type="entry name" value="ArsR_HTH"/>
</dbReference>
<keyword evidence="2" id="KW-0238">DNA-binding</keyword>
<evidence type="ECO:0000256" key="1">
    <source>
        <dbReference type="ARBA" id="ARBA00023015"/>
    </source>
</evidence>
<feature type="domain" description="HTH arsR-type" evidence="4">
    <location>
        <begin position="1"/>
        <end position="102"/>
    </location>
</feature>
<dbReference type="CDD" id="cd00090">
    <property type="entry name" value="HTH_ARSR"/>
    <property type="match status" value="1"/>
</dbReference>
<dbReference type="KEGG" id="tra:Trad_2157"/>
<proteinExistence type="predicted"/>
<dbReference type="InterPro" id="IPR051081">
    <property type="entry name" value="HTH_MetalResp_TranReg"/>
</dbReference>
<reference evidence="5 6" key="2">
    <citation type="journal article" date="2011" name="Stand. Genomic Sci.">
        <title>Complete genome sequence of Truepera radiovictrix type strain (RQ-24).</title>
        <authorList>
            <person name="Ivanova N."/>
            <person name="Rohde C."/>
            <person name="Munk C."/>
            <person name="Nolan M."/>
            <person name="Lucas S."/>
            <person name="Del Rio T.G."/>
            <person name="Tice H."/>
            <person name="Deshpande S."/>
            <person name="Cheng J.F."/>
            <person name="Tapia R."/>
            <person name="Han C."/>
            <person name="Goodwin L."/>
            <person name="Pitluck S."/>
            <person name="Liolios K."/>
            <person name="Mavromatis K."/>
            <person name="Mikhailova N."/>
            <person name="Pati A."/>
            <person name="Chen A."/>
            <person name="Palaniappan K."/>
            <person name="Land M."/>
            <person name="Hauser L."/>
            <person name="Chang Y.J."/>
            <person name="Jeffries C.D."/>
            <person name="Brambilla E."/>
            <person name="Rohde M."/>
            <person name="Goker M."/>
            <person name="Tindall B.J."/>
            <person name="Woyke T."/>
            <person name="Bristow J."/>
            <person name="Eisen J.A."/>
            <person name="Markowitz V."/>
            <person name="Hugenholtz P."/>
            <person name="Kyrpides N.C."/>
            <person name="Klenk H.P."/>
            <person name="Lapidus A."/>
        </authorList>
    </citation>
    <scope>NUCLEOTIDE SEQUENCE [LARGE SCALE GENOMIC DNA]</scope>
    <source>
        <strain evidence="6">DSM 17093 / CIP 108686 / LMG 22925 / RQ-24</strain>
    </source>
</reference>
<dbReference type="PROSITE" id="PS00846">
    <property type="entry name" value="HTH_ARSR_1"/>
    <property type="match status" value="1"/>
</dbReference>
<dbReference type="Proteomes" id="UP000000379">
    <property type="component" value="Chromosome"/>
</dbReference>
<dbReference type="InterPro" id="IPR001845">
    <property type="entry name" value="HTH_ArsR_DNA-bd_dom"/>
</dbReference>
<dbReference type="PANTHER" id="PTHR33154">
    <property type="entry name" value="TRANSCRIPTIONAL REGULATOR, ARSR FAMILY"/>
    <property type="match status" value="1"/>
</dbReference>
<evidence type="ECO:0000259" key="4">
    <source>
        <dbReference type="PROSITE" id="PS50987"/>
    </source>
</evidence>
<dbReference type="STRING" id="649638.Trad_2157"/>
<dbReference type="InterPro" id="IPR036390">
    <property type="entry name" value="WH_DNA-bd_sf"/>
</dbReference>
<sequence length="112" mass="12390">MEDTNELATTLKALADPVRLAILTFLVDPIQSCCSRDDGVCGCDLEAFLGLSQPTVSHHMKLLTQAGFVRADKRGRWVYYELLPETFEALERALGRFACAARAARTEVTRDA</sequence>
<accession>D7CRU2</accession>
<dbReference type="GO" id="GO:0003677">
    <property type="term" value="F:DNA binding"/>
    <property type="evidence" value="ECO:0007669"/>
    <property type="project" value="UniProtKB-KW"/>
</dbReference>
<keyword evidence="6" id="KW-1185">Reference proteome</keyword>
<dbReference type="SUPFAM" id="SSF46785">
    <property type="entry name" value="Winged helix' DNA-binding domain"/>
    <property type="match status" value="1"/>
</dbReference>
<evidence type="ECO:0000256" key="3">
    <source>
        <dbReference type="ARBA" id="ARBA00023163"/>
    </source>
</evidence>
<dbReference type="NCBIfam" id="NF033788">
    <property type="entry name" value="HTH_metalloreg"/>
    <property type="match status" value="1"/>
</dbReference>
<dbReference type="RefSeq" id="WP_013178634.1">
    <property type="nucleotide sequence ID" value="NC_014221.1"/>
</dbReference>
<protein>
    <submittedName>
        <fullName evidence="5">Transcriptional regulator, ArsR family</fullName>
    </submittedName>
</protein>
<evidence type="ECO:0000313" key="6">
    <source>
        <dbReference type="Proteomes" id="UP000000379"/>
    </source>
</evidence>
<dbReference type="PANTHER" id="PTHR33154:SF18">
    <property type="entry name" value="ARSENICAL RESISTANCE OPERON REPRESSOR"/>
    <property type="match status" value="1"/>
</dbReference>
<dbReference type="AlphaFoldDB" id="D7CRU2"/>
<dbReference type="GO" id="GO:0003700">
    <property type="term" value="F:DNA-binding transcription factor activity"/>
    <property type="evidence" value="ECO:0007669"/>
    <property type="project" value="InterPro"/>
</dbReference>
<dbReference type="PROSITE" id="PS50987">
    <property type="entry name" value="HTH_ARSR_2"/>
    <property type="match status" value="1"/>
</dbReference>
<dbReference type="EMBL" id="CP002049">
    <property type="protein sequence ID" value="ADI15270.1"/>
    <property type="molecule type" value="Genomic_DNA"/>
</dbReference>
<gene>
    <name evidence="5" type="ordered locus">Trad_2157</name>
</gene>
<dbReference type="HOGENOM" id="CLU_097806_3_2_0"/>
<dbReference type="Pfam" id="PF01022">
    <property type="entry name" value="HTH_5"/>
    <property type="match status" value="1"/>
</dbReference>
<dbReference type="InterPro" id="IPR011991">
    <property type="entry name" value="ArsR-like_HTH"/>
</dbReference>
<name>D7CRU2_TRURR</name>
<reference evidence="6" key="1">
    <citation type="submission" date="2010-05" db="EMBL/GenBank/DDBJ databases">
        <title>The complete genome of Truepera radiovictris DSM 17093.</title>
        <authorList>
            <consortium name="US DOE Joint Genome Institute (JGI-PGF)"/>
            <person name="Lucas S."/>
            <person name="Copeland A."/>
            <person name="Lapidus A."/>
            <person name="Glavina del Rio T."/>
            <person name="Dalin E."/>
            <person name="Tice H."/>
            <person name="Bruce D."/>
            <person name="Goodwin L."/>
            <person name="Pitluck S."/>
            <person name="Kyrpides N."/>
            <person name="Mavromatis K."/>
            <person name="Ovchinnikova G."/>
            <person name="Munk A.C."/>
            <person name="Detter J.C."/>
            <person name="Han C."/>
            <person name="Tapia R."/>
            <person name="Land M."/>
            <person name="Hauser L."/>
            <person name="Markowitz V."/>
            <person name="Cheng J.-F."/>
            <person name="Hugenholtz P."/>
            <person name="Woyke T."/>
            <person name="Wu D."/>
            <person name="Tindall B."/>
            <person name="Pomrenke H.G."/>
            <person name="Brambilla E."/>
            <person name="Klenk H.-P."/>
            <person name="Eisen J.A."/>
        </authorList>
    </citation>
    <scope>NUCLEOTIDE SEQUENCE [LARGE SCALE GENOMIC DNA]</scope>
    <source>
        <strain evidence="6">DSM 17093 / CIP 108686 / LMG 22925 / RQ-24</strain>
    </source>
</reference>
<dbReference type="eggNOG" id="COG0640">
    <property type="taxonomic scope" value="Bacteria"/>
</dbReference>
<dbReference type="InterPro" id="IPR036388">
    <property type="entry name" value="WH-like_DNA-bd_sf"/>
</dbReference>
<dbReference type="SMART" id="SM00418">
    <property type="entry name" value="HTH_ARSR"/>
    <property type="match status" value="1"/>
</dbReference>